<evidence type="ECO:0000313" key="1">
    <source>
        <dbReference type="EMBL" id="KAA3765165.1"/>
    </source>
</evidence>
<dbReference type="Proteomes" id="UP000422221">
    <property type="component" value="Unassembled WGS sequence"/>
</dbReference>
<name>A0A7J4XIN7_9BACE</name>
<dbReference type="EMBL" id="VWMK01000010">
    <property type="protein sequence ID" value="KAA3765165.1"/>
    <property type="molecule type" value="Genomic_DNA"/>
</dbReference>
<organism evidence="1 2">
    <name type="scientific">Bacteroides salyersiae</name>
    <dbReference type="NCBI Taxonomy" id="291644"/>
    <lineage>
        <taxon>Bacteria</taxon>
        <taxon>Pseudomonadati</taxon>
        <taxon>Bacteroidota</taxon>
        <taxon>Bacteroidia</taxon>
        <taxon>Bacteroidales</taxon>
        <taxon>Bacteroidaceae</taxon>
        <taxon>Bacteroides</taxon>
    </lineage>
</organism>
<evidence type="ECO:0000313" key="2">
    <source>
        <dbReference type="Proteomes" id="UP000422221"/>
    </source>
</evidence>
<reference evidence="1 2" key="1">
    <citation type="journal article" date="2019" name="Nat. Med.">
        <title>A library of human gut bacterial isolates paired with longitudinal multiomics data enables mechanistic microbiome research.</title>
        <authorList>
            <person name="Poyet M."/>
            <person name="Groussin M."/>
            <person name="Gibbons S.M."/>
            <person name="Avila-Pacheco J."/>
            <person name="Jiang X."/>
            <person name="Kearney S.M."/>
            <person name="Perrotta A.R."/>
            <person name="Berdy B."/>
            <person name="Zhao S."/>
            <person name="Lieberman T.D."/>
            <person name="Swanson P.K."/>
            <person name="Smith M."/>
            <person name="Roesemann S."/>
            <person name="Alexander J.E."/>
            <person name="Rich S.A."/>
            <person name="Livny J."/>
            <person name="Vlamakis H."/>
            <person name="Clish C."/>
            <person name="Bullock K."/>
            <person name="Deik A."/>
            <person name="Scott J."/>
            <person name="Pierce K.A."/>
            <person name="Xavier R.J."/>
            <person name="Alm E.J."/>
        </authorList>
    </citation>
    <scope>NUCLEOTIDE SEQUENCE [LARGE SCALE GENOMIC DNA]</scope>
    <source>
        <strain evidence="1 2">BIOML-A10</strain>
    </source>
</reference>
<proteinExistence type="predicted"/>
<protein>
    <recommendedName>
        <fullName evidence="3">SGNH/GDSL hydrolase family protein</fullName>
    </recommendedName>
</protein>
<dbReference type="AlphaFoldDB" id="A0A7J4XIN7"/>
<dbReference type="SUPFAM" id="SSF52266">
    <property type="entry name" value="SGNH hydrolase"/>
    <property type="match status" value="1"/>
</dbReference>
<dbReference type="RefSeq" id="WP_149986446.1">
    <property type="nucleotide sequence ID" value="NZ_JBCODE010000007.1"/>
</dbReference>
<sequence length="87" mass="9992">MIRLCRDNGIKLIFAYSPYYHVLPAGGVIKVMEIAKEESVSFLDMMLDEDFDNPELFRDIMHLNDAGVQLCYSKIVELLNGNLCMEM</sequence>
<comment type="caution">
    <text evidence="1">The sequence shown here is derived from an EMBL/GenBank/DDBJ whole genome shotgun (WGS) entry which is preliminary data.</text>
</comment>
<gene>
    <name evidence="1" type="ORF">F3F73_11340</name>
</gene>
<accession>A0A7J4XIN7</accession>
<evidence type="ECO:0008006" key="3">
    <source>
        <dbReference type="Google" id="ProtNLM"/>
    </source>
</evidence>